<dbReference type="PANTHER" id="PTHR30185">
    <property type="entry name" value="CRYPTIC BETA-GLUCOSIDE BGL OPERON ANTITERMINATOR"/>
    <property type="match status" value="1"/>
</dbReference>
<dbReference type="InterPro" id="IPR036388">
    <property type="entry name" value="WH-like_DNA-bd_sf"/>
</dbReference>
<dbReference type="PROSITE" id="PS51094">
    <property type="entry name" value="PTS_EIIA_TYPE_2"/>
    <property type="match status" value="1"/>
</dbReference>
<feature type="domain" description="PTS EIIA type-2" evidence="6">
    <location>
        <begin position="505"/>
        <end position="645"/>
    </location>
</feature>
<dbReference type="InterPro" id="IPR036634">
    <property type="entry name" value="PRD_sf"/>
</dbReference>
<sequence>MSKLSYQRLDELLEHFIQQPNPTPMKELTAAFAVSDRTIRTDITNLNDTLKNVGAVVSLIRGKGYLLAVNNQAVFEEWWKESTDSVETSLASTEERQHYLLFTLFKATEPLNLDAFLDQLYVSKNTFYSYLKTIRDQLLPYGLKIVNRPNIGFEVVGNEFAKRQAISDLLIGKDLQEYLIGFTETELALFDNIDLSLLQELELTYLTPLDLLESDYYHKNILSHFALALSRLIDGKSISEMPVKIPQLKKNAQQLMQQFFTKLEESFESQLPQEEQDYLIYYLSVNAPRFVVSDPAIIQSESIADEIVEDLLQGIKHTSNYDWTQDAILIKDLTSHIEGFIHMNSLDAGHSNPLLETIKQSFPLAYDLCLTHLESIGTAHGLYFSEDEMGYIALHIAGALERSSMLENRKYKVILVCGTGRAMSRIIEAKINKRYQDKFEIVERLSYVELQQQPLATIDFVITTIPLDQLEIPFIYIRMGQLDKDIEKIDQFLTAFETHASTVMDLFQEDAFHLFEGVVTKEALLKTMCASLEEKGLVPAEFYASILAREAISQTNINQLIAIPHPMSLLANHSRLSVAIVPDGVDWGNQETVQFVFLFAITKEDYEDTGDIYSLLLDFMERTDLQQAILSNPSFEGFLAQFKEL</sequence>
<dbReference type="PROSITE" id="PS51099">
    <property type="entry name" value="PTS_EIIB_TYPE_2"/>
    <property type="match status" value="1"/>
</dbReference>
<keyword evidence="10" id="KW-1185">Reference proteome</keyword>
<proteinExistence type="predicted"/>
<dbReference type="Gene3D" id="1.10.10.10">
    <property type="entry name" value="Winged helix-like DNA-binding domain superfamily/Winged helix DNA-binding domain"/>
    <property type="match status" value="2"/>
</dbReference>
<evidence type="ECO:0000259" key="6">
    <source>
        <dbReference type="PROSITE" id="PS51094"/>
    </source>
</evidence>
<keyword evidence="5" id="KW-0804">Transcription</keyword>
<dbReference type="InterPro" id="IPR050661">
    <property type="entry name" value="BglG_antiterminators"/>
</dbReference>
<gene>
    <name evidence="9" type="ORF">JZO67_004302</name>
</gene>
<feature type="domain" description="PRD" evidence="8">
    <location>
        <begin position="181"/>
        <end position="293"/>
    </location>
</feature>
<name>A0ABV0EUJ6_9ENTE</name>
<accession>A0ABV0EUJ6</accession>
<keyword evidence="1" id="KW-0808">Transferase</keyword>
<feature type="domain" description="PRD" evidence="8">
    <location>
        <begin position="299"/>
        <end position="406"/>
    </location>
</feature>
<dbReference type="Pfam" id="PF00359">
    <property type="entry name" value="PTS_EIIA_2"/>
    <property type="match status" value="1"/>
</dbReference>
<dbReference type="RefSeq" id="WP_207701784.1">
    <property type="nucleotide sequence ID" value="NZ_JAFREL020000004.1"/>
</dbReference>
<keyword evidence="4" id="KW-0010">Activator</keyword>
<dbReference type="InterPro" id="IPR016152">
    <property type="entry name" value="PTrfase/Anion_transptr"/>
</dbReference>
<evidence type="ECO:0000256" key="2">
    <source>
        <dbReference type="ARBA" id="ARBA00022737"/>
    </source>
</evidence>
<dbReference type="SUPFAM" id="SSF63520">
    <property type="entry name" value="PTS-regulatory domain, PRD"/>
    <property type="match status" value="2"/>
</dbReference>
<comment type="caution">
    <text evidence="9">The sequence shown here is derived from an EMBL/GenBank/DDBJ whole genome shotgun (WGS) entry which is preliminary data.</text>
</comment>
<dbReference type="EMBL" id="JAFREL020000004">
    <property type="protein sequence ID" value="MEO1772320.1"/>
    <property type="molecule type" value="Genomic_DNA"/>
</dbReference>
<dbReference type="InterPro" id="IPR007737">
    <property type="entry name" value="Mga_HTH"/>
</dbReference>
<feature type="domain" description="PTS EIIB type-2" evidence="7">
    <location>
        <begin position="411"/>
        <end position="501"/>
    </location>
</feature>
<dbReference type="InterPro" id="IPR013011">
    <property type="entry name" value="PTS_EIIB_2"/>
</dbReference>
<evidence type="ECO:0000313" key="9">
    <source>
        <dbReference type="EMBL" id="MEO1772320.1"/>
    </source>
</evidence>
<keyword evidence="3" id="KW-0805">Transcription regulation</keyword>
<reference evidence="9 10" key="1">
    <citation type="submission" date="2024-02" db="EMBL/GenBank/DDBJ databases">
        <title>The Genome Sequence of Enterococcus sp. DIV0159.</title>
        <authorList>
            <person name="Earl A."/>
            <person name="Manson A."/>
            <person name="Gilmore M."/>
            <person name="Sanders J."/>
            <person name="Shea T."/>
            <person name="Howe W."/>
            <person name="Livny J."/>
            <person name="Cuomo C."/>
            <person name="Neafsey D."/>
            <person name="Birren B."/>
        </authorList>
    </citation>
    <scope>NUCLEOTIDE SEQUENCE [LARGE SCALE GENOMIC DNA]</scope>
    <source>
        <strain evidence="9 10">665A</strain>
    </source>
</reference>
<dbReference type="PANTHER" id="PTHR30185:SF13">
    <property type="entry name" value="LICABCH OPERON REGULATOR-RELATED"/>
    <property type="match status" value="1"/>
</dbReference>
<dbReference type="Proteomes" id="UP000664357">
    <property type="component" value="Unassembled WGS sequence"/>
</dbReference>
<dbReference type="Pfam" id="PF05043">
    <property type="entry name" value="Mga"/>
    <property type="match status" value="1"/>
</dbReference>
<evidence type="ECO:0008006" key="11">
    <source>
        <dbReference type="Google" id="ProtNLM"/>
    </source>
</evidence>
<evidence type="ECO:0000256" key="1">
    <source>
        <dbReference type="ARBA" id="ARBA00022679"/>
    </source>
</evidence>
<dbReference type="Gene3D" id="1.10.1790.10">
    <property type="entry name" value="PRD domain"/>
    <property type="match status" value="2"/>
</dbReference>
<dbReference type="CDD" id="cd05568">
    <property type="entry name" value="PTS_IIB_bgl_like"/>
    <property type="match status" value="1"/>
</dbReference>
<evidence type="ECO:0000256" key="4">
    <source>
        <dbReference type="ARBA" id="ARBA00023159"/>
    </source>
</evidence>
<evidence type="ECO:0000313" key="10">
    <source>
        <dbReference type="Proteomes" id="UP000664357"/>
    </source>
</evidence>
<dbReference type="SUPFAM" id="SSF52794">
    <property type="entry name" value="PTS system IIB component-like"/>
    <property type="match status" value="1"/>
</dbReference>
<dbReference type="Gene3D" id="3.40.930.10">
    <property type="entry name" value="Mannitol-specific EII, Chain A"/>
    <property type="match status" value="1"/>
</dbReference>
<dbReference type="InterPro" id="IPR036095">
    <property type="entry name" value="PTS_EIIB-like_sf"/>
</dbReference>
<evidence type="ECO:0000256" key="5">
    <source>
        <dbReference type="ARBA" id="ARBA00023163"/>
    </source>
</evidence>
<dbReference type="CDD" id="cd00211">
    <property type="entry name" value="PTS_IIA_fru"/>
    <property type="match status" value="1"/>
</dbReference>
<dbReference type="Gene3D" id="3.40.50.2300">
    <property type="match status" value="1"/>
</dbReference>
<protein>
    <recommendedName>
        <fullName evidence="11">PTS system EIIA component</fullName>
    </recommendedName>
</protein>
<keyword evidence="2" id="KW-0677">Repeat</keyword>
<dbReference type="InterPro" id="IPR013196">
    <property type="entry name" value="HTH_11"/>
</dbReference>
<dbReference type="PROSITE" id="PS51372">
    <property type="entry name" value="PRD_2"/>
    <property type="match status" value="2"/>
</dbReference>
<evidence type="ECO:0000259" key="8">
    <source>
        <dbReference type="PROSITE" id="PS51372"/>
    </source>
</evidence>
<dbReference type="InterPro" id="IPR002178">
    <property type="entry name" value="PTS_EIIA_type-2_dom"/>
</dbReference>
<dbReference type="SUPFAM" id="SSF55804">
    <property type="entry name" value="Phoshotransferase/anion transport protein"/>
    <property type="match status" value="1"/>
</dbReference>
<dbReference type="InterPro" id="IPR011608">
    <property type="entry name" value="PRD"/>
</dbReference>
<evidence type="ECO:0000259" key="7">
    <source>
        <dbReference type="PROSITE" id="PS51099"/>
    </source>
</evidence>
<dbReference type="Pfam" id="PF00874">
    <property type="entry name" value="PRD"/>
    <property type="match status" value="2"/>
</dbReference>
<evidence type="ECO:0000256" key="3">
    <source>
        <dbReference type="ARBA" id="ARBA00023015"/>
    </source>
</evidence>
<dbReference type="Pfam" id="PF08279">
    <property type="entry name" value="HTH_11"/>
    <property type="match status" value="1"/>
</dbReference>
<organism evidence="9 10">
    <name type="scientific">Candidatus Enterococcus ferrettii</name>
    <dbReference type="NCBI Taxonomy" id="2815324"/>
    <lineage>
        <taxon>Bacteria</taxon>
        <taxon>Bacillati</taxon>
        <taxon>Bacillota</taxon>
        <taxon>Bacilli</taxon>
        <taxon>Lactobacillales</taxon>
        <taxon>Enterococcaceae</taxon>
        <taxon>Enterococcus</taxon>
    </lineage>
</organism>